<dbReference type="InterPro" id="IPR050410">
    <property type="entry name" value="CCR4/nocturin_mRNA_transcr"/>
</dbReference>
<gene>
    <name evidence="3" type="primary">Pde12</name>
    <name evidence="3" type="ORF">g.20988</name>
</gene>
<name>A0A6G1SPJ1_9ACAR</name>
<accession>A0A6G1SPJ1</accession>
<dbReference type="PANTHER" id="PTHR12121">
    <property type="entry name" value="CARBON CATABOLITE REPRESSOR PROTEIN 4"/>
    <property type="match status" value="1"/>
</dbReference>
<reference evidence="3" key="1">
    <citation type="submission" date="2018-10" db="EMBL/GenBank/DDBJ databases">
        <title>Transcriptome assembly of Aceria tosichella (Wheat curl mite) Type 2.</title>
        <authorList>
            <person name="Scully E.D."/>
            <person name="Geib S.M."/>
            <person name="Palmer N.A."/>
            <person name="Gupta A.K."/>
            <person name="Sarath G."/>
            <person name="Tatineni S."/>
        </authorList>
    </citation>
    <scope>NUCLEOTIDE SEQUENCE</scope>
    <source>
        <strain evidence="3">LincolnNE</strain>
    </source>
</reference>
<proteinExistence type="predicted"/>
<sequence length="677" mass="76933">MQALARITSLLVSIERFGTLKNVRPSLRFPPKSLLAISETNMAVSMSRRLSTLEGPVDGQDSVYVQHSEGKEMMTISFEYTTCGKTKSFNLYRKANEPLSMSLERLKLNLMKMKKVKKQKNGAPKGQPDNEDTLNLSIHISGKKLDPACTSNIDAWIEGATMNLDGRQYVIKRNEPQVVLMRLPSIIMKGFITVPDVDLANCNVETCKFLWYRQISAQERETIQQTDETSAKKIEMKNQVYWLYLSEGIIYSPSDDDIAHYLKVVCLPSNGSKVGPTYSCLSGRPVELGPPTCPFEKRQLHTRDRFSNTNKLRIVSYNILADLYADSDYSRNVLFAHCPPHSLEIDYRRQLLLKEIHGYNADIICLQEVDKKEFSRTYEPYFKLTSGHHGLFNTKGGQVAEGVATFFRVDRFELVDSHRTILSKLIDPSAPVEEDGDSKCDDLTDHPILHDPNSTPAKELLSKLRNVKVAILKNLELTKRFMNRHTIIQTTLLKAKGVPRNYVIVANTHLYFAPDADHVRLLQGIVCVKYLEFMKTFYKSMIERLFNEKDAHIYIIFCGDMNSSPDCGLFKLLHEGKVPDDLPDWRSNENESVEGLSVETHLRFSSAYQNIPYTNYTPGFNGWLDYIYYELDGIECESTVPLPDHDDVIANEGIPSDVFPSDHLALIADLKLRAPCS</sequence>
<dbReference type="GO" id="GO:0005739">
    <property type="term" value="C:mitochondrion"/>
    <property type="evidence" value="ECO:0007669"/>
    <property type="project" value="TreeGrafter"/>
</dbReference>
<dbReference type="EMBL" id="GGYP01007042">
    <property type="protein sequence ID" value="MDE51813.1"/>
    <property type="molecule type" value="Transcribed_RNA"/>
</dbReference>
<dbReference type="InterPro" id="IPR048821">
    <property type="entry name" value="PDE12-like_N"/>
</dbReference>
<dbReference type="PANTHER" id="PTHR12121:SF37">
    <property type="entry name" value="2',5'-PHOSPHODIESTERASE 12"/>
    <property type="match status" value="1"/>
</dbReference>
<dbReference type="InterPro" id="IPR005135">
    <property type="entry name" value="Endo/exonuclease/phosphatase"/>
</dbReference>
<dbReference type="GO" id="GO:0000288">
    <property type="term" value="P:nuclear-transcribed mRNA catabolic process, deadenylation-dependent decay"/>
    <property type="evidence" value="ECO:0007669"/>
    <property type="project" value="TreeGrafter"/>
</dbReference>
<organism evidence="3">
    <name type="scientific">Aceria tosichella</name>
    <name type="common">wheat curl mite</name>
    <dbReference type="NCBI Taxonomy" id="561515"/>
    <lineage>
        <taxon>Eukaryota</taxon>
        <taxon>Metazoa</taxon>
        <taxon>Ecdysozoa</taxon>
        <taxon>Arthropoda</taxon>
        <taxon>Chelicerata</taxon>
        <taxon>Arachnida</taxon>
        <taxon>Acari</taxon>
        <taxon>Acariformes</taxon>
        <taxon>Trombidiformes</taxon>
        <taxon>Prostigmata</taxon>
        <taxon>Eupodina</taxon>
        <taxon>Eriophyoidea</taxon>
        <taxon>Eriophyidae</taxon>
        <taxon>Eriophyinae</taxon>
        <taxon>Aceriini</taxon>
        <taxon>Aceria</taxon>
    </lineage>
</organism>
<dbReference type="Pfam" id="PF03372">
    <property type="entry name" value="Exo_endo_phos"/>
    <property type="match status" value="1"/>
</dbReference>
<evidence type="ECO:0000259" key="1">
    <source>
        <dbReference type="Pfam" id="PF03372"/>
    </source>
</evidence>
<dbReference type="GO" id="GO:0000175">
    <property type="term" value="F:3'-5'-RNA exonuclease activity"/>
    <property type="evidence" value="ECO:0007669"/>
    <property type="project" value="TreeGrafter"/>
</dbReference>
<protein>
    <submittedName>
        <fullName evidence="3">2',5'-phosphodiesterase 12</fullName>
    </submittedName>
</protein>
<dbReference type="SUPFAM" id="SSF56219">
    <property type="entry name" value="DNase I-like"/>
    <property type="match status" value="1"/>
</dbReference>
<dbReference type="AlphaFoldDB" id="A0A6G1SPJ1"/>
<feature type="domain" description="2',5'-phosphodiesterase 12-like N-terminal" evidence="2">
    <location>
        <begin position="176"/>
        <end position="287"/>
    </location>
</feature>
<dbReference type="Gene3D" id="3.60.10.10">
    <property type="entry name" value="Endonuclease/exonuclease/phosphatase"/>
    <property type="match status" value="1"/>
</dbReference>
<dbReference type="Pfam" id="PF21171">
    <property type="entry name" value="PDE12-like_N"/>
    <property type="match status" value="1"/>
</dbReference>
<dbReference type="InterPro" id="IPR036691">
    <property type="entry name" value="Endo/exonu/phosph_ase_sf"/>
</dbReference>
<feature type="domain" description="Endonuclease/exonuclease/phosphatase" evidence="1">
    <location>
        <begin position="317"/>
        <end position="663"/>
    </location>
</feature>
<evidence type="ECO:0000259" key="2">
    <source>
        <dbReference type="Pfam" id="PF21171"/>
    </source>
</evidence>
<evidence type="ECO:0000313" key="3">
    <source>
        <dbReference type="EMBL" id="MDE51813.1"/>
    </source>
</evidence>